<dbReference type="AlphaFoldDB" id="A0A0G1H2Y2"/>
<organism evidence="2 3">
    <name type="scientific">Candidatus Giovannonibacteria bacterium GW2011_GWA2_44_13b</name>
    <dbReference type="NCBI Taxonomy" id="1618647"/>
    <lineage>
        <taxon>Bacteria</taxon>
        <taxon>Candidatus Giovannoniibacteriota</taxon>
    </lineage>
</organism>
<evidence type="ECO:0000313" key="3">
    <source>
        <dbReference type="Proteomes" id="UP000034736"/>
    </source>
</evidence>
<proteinExistence type="predicted"/>
<name>A0A0G1H2Y2_9BACT</name>
<gene>
    <name evidence="2" type="ORF">UW30_C0016G0009</name>
</gene>
<protein>
    <submittedName>
        <fullName evidence="2">Uncharacterized protein</fullName>
    </submittedName>
</protein>
<evidence type="ECO:0000313" key="2">
    <source>
        <dbReference type="EMBL" id="KKT40878.1"/>
    </source>
</evidence>
<dbReference type="EMBL" id="LCHU01000016">
    <property type="protein sequence ID" value="KKT40878.1"/>
    <property type="molecule type" value="Genomic_DNA"/>
</dbReference>
<accession>A0A0G1H2Y2</accession>
<sequence>MKGSPRGVYPPFRRTRRRAEVQEREGASGEGRRGLAREAGRQVRRDVRGEAHPDRRTRGEEPDRGGRGDDGRTGEGHRRQNLASER</sequence>
<feature type="region of interest" description="Disordered" evidence="1">
    <location>
        <begin position="1"/>
        <end position="86"/>
    </location>
</feature>
<dbReference type="Proteomes" id="UP000034736">
    <property type="component" value="Unassembled WGS sequence"/>
</dbReference>
<feature type="compositionally biased region" description="Basic and acidic residues" evidence="1">
    <location>
        <begin position="18"/>
        <end position="86"/>
    </location>
</feature>
<reference evidence="2 3" key="1">
    <citation type="journal article" date="2015" name="Nature">
        <title>rRNA introns, odd ribosomes, and small enigmatic genomes across a large radiation of phyla.</title>
        <authorList>
            <person name="Brown C.T."/>
            <person name="Hug L.A."/>
            <person name="Thomas B.C."/>
            <person name="Sharon I."/>
            <person name="Castelle C.J."/>
            <person name="Singh A."/>
            <person name="Wilkins M.J."/>
            <person name="Williams K.H."/>
            <person name="Banfield J.F."/>
        </authorList>
    </citation>
    <scope>NUCLEOTIDE SEQUENCE [LARGE SCALE GENOMIC DNA]</scope>
</reference>
<comment type="caution">
    <text evidence="2">The sequence shown here is derived from an EMBL/GenBank/DDBJ whole genome shotgun (WGS) entry which is preliminary data.</text>
</comment>
<evidence type="ECO:0000256" key="1">
    <source>
        <dbReference type="SAM" id="MobiDB-lite"/>
    </source>
</evidence>